<dbReference type="AlphaFoldDB" id="A0A6G4WDY8"/>
<dbReference type="RefSeq" id="WP_165029547.1">
    <property type="nucleotide sequence ID" value="NZ_JAAKZF010000022.1"/>
</dbReference>
<gene>
    <name evidence="3" type="ORF">G6N73_16740</name>
</gene>
<feature type="domain" description="DUF2264" evidence="2">
    <location>
        <begin position="358"/>
        <end position="570"/>
    </location>
</feature>
<evidence type="ECO:0000313" key="3">
    <source>
        <dbReference type="EMBL" id="NGO52804.1"/>
    </source>
</evidence>
<name>A0A6G4WDY8_9HYPH</name>
<sequence>MQNPLAGNQFRTRADVQRAVGALFSPLLPHFSASAARVRLSAAAAHFDQAAAELEGFARPLWGIAPLVAGGGDFEHWARYREGLSNGTDPDHSDYWGDISDIDQRQVELAAIGFSLRIAKGQLWDPLDAAAKRRIAAYLISGREHEFVDSNWKFFRVLIDLGLAHCGVEVDPRKREAYLDGLEGFAIGNGWYRDGPIRSADHYIPFAFHYYGLIYAALSGDKERAARYRERAGEFARSIRHWYAPDGSALPFGRSLTYRFAHAGFWGALAFASVEALPWGQIKGYYLRNLRWWARQPMFDRDGVLSIGYAYPNLMISEGYNSAGSPYWAMKAFLPLALPGDHPFWACAEEGPETFESPVALPEPGMVAQHLPGHVVALASGQEYARWRGTPEKYGKFAYSTRYGFSLEGNDRHFPSAACDGMLGLSEDGLHLRMRESSEAALIAGDRIYARWRPYEDVIVQTWLVPTGRWHVRLHEVTTPRRLEVVEGGFAVPKPDFGAWSEAVSAGRAEVATAQDVSVIVGYDARAAQVISPLSNTNVMAARTLLPQLRGVVEAGTTLLACAVLAEPRSDGDVPPAPECPDVDELRRFFRAEGRVVSVFDMKAQG</sequence>
<dbReference type="InterPro" id="IPR016624">
    <property type="entry name" value="UCP014753"/>
</dbReference>
<protein>
    <submittedName>
        <fullName evidence="3">DUF2264 domain-containing protein</fullName>
    </submittedName>
</protein>
<proteinExistence type="predicted"/>
<evidence type="ECO:0000259" key="2">
    <source>
        <dbReference type="Pfam" id="PF20938"/>
    </source>
</evidence>
<dbReference type="Pfam" id="PF20938">
    <property type="entry name" value="DUF2264_C"/>
    <property type="match status" value="1"/>
</dbReference>
<dbReference type="PIRSF" id="PIRSF014753">
    <property type="entry name" value="UCP014753"/>
    <property type="match status" value="1"/>
</dbReference>
<dbReference type="InterPro" id="IPR049349">
    <property type="entry name" value="DUF2264_N"/>
</dbReference>
<evidence type="ECO:0000259" key="1">
    <source>
        <dbReference type="Pfam" id="PF10022"/>
    </source>
</evidence>
<organism evidence="3 4">
    <name type="scientific">Allomesorhizobium camelthorni</name>
    <dbReference type="NCBI Taxonomy" id="475069"/>
    <lineage>
        <taxon>Bacteria</taxon>
        <taxon>Pseudomonadati</taxon>
        <taxon>Pseudomonadota</taxon>
        <taxon>Alphaproteobacteria</taxon>
        <taxon>Hyphomicrobiales</taxon>
        <taxon>Phyllobacteriaceae</taxon>
        <taxon>Allomesorhizobium</taxon>
    </lineage>
</organism>
<accession>A0A6G4WDY8</accession>
<evidence type="ECO:0000313" key="4">
    <source>
        <dbReference type="Proteomes" id="UP001642900"/>
    </source>
</evidence>
<keyword evidence="4" id="KW-1185">Reference proteome</keyword>
<dbReference type="Proteomes" id="UP001642900">
    <property type="component" value="Unassembled WGS sequence"/>
</dbReference>
<dbReference type="EMBL" id="JAAKZF010000022">
    <property type="protein sequence ID" value="NGO52804.1"/>
    <property type="molecule type" value="Genomic_DNA"/>
</dbReference>
<comment type="caution">
    <text evidence="3">The sequence shown here is derived from an EMBL/GenBank/DDBJ whole genome shotgun (WGS) entry which is preliminary data.</text>
</comment>
<dbReference type="InterPro" id="IPR049237">
    <property type="entry name" value="DUF2264_C"/>
</dbReference>
<dbReference type="Pfam" id="PF10022">
    <property type="entry name" value="DUF2264"/>
    <property type="match status" value="1"/>
</dbReference>
<dbReference type="PANTHER" id="PTHR35339">
    <property type="entry name" value="LINALOOL DEHYDRATASE_ISOMERASE DOMAIN-CONTAINING PROTEIN"/>
    <property type="match status" value="1"/>
</dbReference>
<reference evidence="3 4" key="1">
    <citation type="submission" date="2020-02" db="EMBL/GenBank/DDBJ databases">
        <title>Genome sequence of strain CCNWXJ40-4.</title>
        <authorList>
            <person name="Gao J."/>
            <person name="Sun J."/>
        </authorList>
    </citation>
    <scope>NUCLEOTIDE SEQUENCE [LARGE SCALE GENOMIC DNA]</scope>
    <source>
        <strain evidence="3 4">CCNWXJ 40-4</strain>
    </source>
</reference>
<feature type="domain" description="DUF2264" evidence="1">
    <location>
        <begin position="12"/>
        <end position="350"/>
    </location>
</feature>
<dbReference type="PANTHER" id="PTHR35339:SF4">
    <property type="entry name" value="LINALOOL DEHYDRATASE_ISOMERASE DOMAIN-CONTAINING PROTEIN"/>
    <property type="match status" value="1"/>
</dbReference>